<dbReference type="AlphaFoldDB" id="C3MN77"/>
<feature type="transmembrane region" description="Helical" evidence="1">
    <location>
        <begin position="62"/>
        <end position="80"/>
    </location>
</feature>
<dbReference type="Proteomes" id="UP000001747">
    <property type="component" value="Chromosome"/>
</dbReference>
<accession>C3MN77</accession>
<proteinExistence type="predicted"/>
<dbReference type="HOGENOM" id="CLU_147147_0_0_2"/>
<evidence type="ECO:0000256" key="1">
    <source>
        <dbReference type="SAM" id="Phobius"/>
    </source>
</evidence>
<organism evidence="2 3">
    <name type="scientific">Saccharolobus islandicus (strain L.S.2.15 / Lassen #1)</name>
    <name type="common">Sulfolobus islandicus</name>
    <dbReference type="NCBI Taxonomy" id="429572"/>
    <lineage>
        <taxon>Archaea</taxon>
        <taxon>Thermoproteota</taxon>
        <taxon>Thermoprotei</taxon>
        <taxon>Sulfolobales</taxon>
        <taxon>Sulfolobaceae</taxon>
        <taxon>Saccharolobus</taxon>
    </lineage>
</organism>
<name>C3MN77_SACI2</name>
<keyword evidence="1" id="KW-0472">Membrane</keyword>
<feature type="transmembrane region" description="Helical" evidence="1">
    <location>
        <begin position="39"/>
        <end position="56"/>
    </location>
</feature>
<protein>
    <submittedName>
        <fullName evidence="2">Uncharacterized protein</fullName>
    </submittedName>
</protein>
<keyword evidence="1" id="KW-0812">Transmembrane</keyword>
<feature type="transmembrane region" description="Helical" evidence="1">
    <location>
        <begin position="92"/>
        <end position="116"/>
    </location>
</feature>
<reference evidence="2 3" key="1">
    <citation type="journal article" date="2009" name="Proc. Natl. Acad. Sci. U.S.A.">
        <title>Biogeography of the Sulfolobus islandicus pan-genome.</title>
        <authorList>
            <person name="Reno M.L."/>
            <person name="Held N.L."/>
            <person name="Fields C.J."/>
            <person name="Burke P.V."/>
            <person name="Whitaker R.J."/>
        </authorList>
    </citation>
    <scope>NUCLEOTIDE SEQUENCE [LARGE SCALE GENOMIC DNA]</scope>
    <source>
        <strain evidence="3">L.S.2.15 / Lassen #1</strain>
    </source>
</reference>
<dbReference type="OrthoDB" id="44240at2157"/>
<keyword evidence="1" id="KW-1133">Transmembrane helix</keyword>
<feature type="transmembrane region" description="Helical" evidence="1">
    <location>
        <begin position="6"/>
        <end position="27"/>
    </location>
</feature>
<gene>
    <name evidence="2" type="ordered locus">LS215_2887</name>
</gene>
<evidence type="ECO:0000313" key="3">
    <source>
        <dbReference type="Proteomes" id="UP000001747"/>
    </source>
</evidence>
<dbReference type="KEGG" id="sis:LS215_2887"/>
<dbReference type="RefSeq" id="WP_012712632.1">
    <property type="nucleotide sequence ID" value="NC_012589.1"/>
</dbReference>
<evidence type="ECO:0000313" key="2">
    <source>
        <dbReference type="EMBL" id="ACP36820.1"/>
    </source>
</evidence>
<dbReference type="EMBL" id="CP001399">
    <property type="protein sequence ID" value="ACP36820.1"/>
    <property type="molecule type" value="Genomic_DNA"/>
</dbReference>
<dbReference type="GeneID" id="15299104"/>
<sequence>MPSILGSIGAIIAFIIAWIVISIPTWLAGKVVAPRTTTFGRAMLATLIGVIVYAIFTALFSLISPIIGVIIGFIAFLGVYKVVFNTGWIQALGIAILAIIVAIIILFILGLIGITLPHFFQF</sequence>